<dbReference type="Gene3D" id="3.40.50.1980">
    <property type="entry name" value="Nitrogenase molybdenum iron protein domain"/>
    <property type="match status" value="2"/>
</dbReference>
<name>W0ADT8_9SPHN</name>
<keyword evidence="1" id="KW-0732">Signal</keyword>
<dbReference type="GO" id="GO:0071281">
    <property type="term" value="P:cellular response to iron ion"/>
    <property type="evidence" value="ECO:0007669"/>
    <property type="project" value="TreeGrafter"/>
</dbReference>
<gene>
    <name evidence="3" type="ORF">NX02_15120</name>
</gene>
<feature type="chain" id="PRO_5004785138" description="Fe/B12 periplasmic-binding domain-containing protein" evidence="1">
    <location>
        <begin position="36"/>
        <end position="295"/>
    </location>
</feature>
<dbReference type="HOGENOM" id="CLU_038034_8_0_5"/>
<keyword evidence="4" id="KW-1185">Reference proteome</keyword>
<reference evidence="3 4" key="1">
    <citation type="submission" date="2013-07" db="EMBL/GenBank/DDBJ databases">
        <title>Completed genome of Sphingomonas sanxanigenens NX02.</title>
        <authorList>
            <person name="Ma T."/>
            <person name="Huang H."/>
            <person name="Wu M."/>
            <person name="Li X."/>
            <person name="Li G."/>
        </authorList>
    </citation>
    <scope>NUCLEOTIDE SEQUENCE [LARGE SCALE GENOMIC DNA]</scope>
    <source>
        <strain evidence="3 4">NX02</strain>
    </source>
</reference>
<dbReference type="AlphaFoldDB" id="W0ADT8"/>
<accession>W0ADT8</accession>
<dbReference type="PROSITE" id="PS50983">
    <property type="entry name" value="FE_B12_PBP"/>
    <property type="match status" value="1"/>
</dbReference>
<dbReference type="PATRIC" id="fig|1123269.5.peg.2952"/>
<dbReference type="STRING" id="1123269.NX02_15120"/>
<organism evidence="3 4">
    <name type="scientific">Sphingomonas sanxanigenens DSM 19645 = NX02</name>
    <dbReference type="NCBI Taxonomy" id="1123269"/>
    <lineage>
        <taxon>Bacteria</taxon>
        <taxon>Pseudomonadati</taxon>
        <taxon>Pseudomonadota</taxon>
        <taxon>Alphaproteobacteria</taxon>
        <taxon>Sphingomonadales</taxon>
        <taxon>Sphingomonadaceae</taxon>
        <taxon>Sphingomonas</taxon>
    </lineage>
</organism>
<sequence>MPRRYAMPPMGIPRRLRLSLVAGLPMLALALGTMAAAPQDGAGKRQPGPAPRRIVSLNLCADQYLLALADRDQIVGLTRNARDPEMSAAAGRVGSLHVMGDSTEEVLALDPDLIVGVPAGRADKLAALSGRSYRIVELGPDASYADIVAQTRLVAAAVGHAERGEALIRRMDAELANIGKTGGGAVAAYYQRRGYMTGTGTLVDDLMTRVGLVNLAARLGKPPLSQVSLEEMVAARPDYLIMESATEHVVDQGTEMLHHPVLGDIRRLYVPQAWTVCGGPAYVRAARSLAGQLRR</sequence>
<feature type="signal peptide" evidence="1">
    <location>
        <begin position="1"/>
        <end position="35"/>
    </location>
</feature>
<dbReference type="EMBL" id="CP006644">
    <property type="protein sequence ID" value="AHE54707.1"/>
    <property type="molecule type" value="Genomic_DNA"/>
</dbReference>
<evidence type="ECO:0000313" key="3">
    <source>
        <dbReference type="EMBL" id="AHE54707.1"/>
    </source>
</evidence>
<dbReference type="PANTHER" id="PTHR30535:SF34">
    <property type="entry name" value="MOLYBDATE-BINDING PROTEIN MOLA"/>
    <property type="match status" value="1"/>
</dbReference>
<dbReference type="KEGG" id="ssan:NX02_15120"/>
<dbReference type="Proteomes" id="UP000018851">
    <property type="component" value="Chromosome"/>
</dbReference>
<dbReference type="Pfam" id="PF01497">
    <property type="entry name" value="Peripla_BP_2"/>
    <property type="match status" value="1"/>
</dbReference>
<evidence type="ECO:0000313" key="4">
    <source>
        <dbReference type="Proteomes" id="UP000018851"/>
    </source>
</evidence>
<dbReference type="eggNOG" id="COG0614">
    <property type="taxonomic scope" value="Bacteria"/>
</dbReference>
<proteinExistence type="predicted"/>
<evidence type="ECO:0000259" key="2">
    <source>
        <dbReference type="PROSITE" id="PS50983"/>
    </source>
</evidence>
<dbReference type="InterPro" id="IPR050902">
    <property type="entry name" value="ABC_Transporter_SBP"/>
</dbReference>
<dbReference type="SUPFAM" id="SSF53807">
    <property type="entry name" value="Helical backbone' metal receptor"/>
    <property type="match status" value="1"/>
</dbReference>
<feature type="domain" description="Fe/B12 periplasmic-binding" evidence="2">
    <location>
        <begin position="53"/>
        <end position="295"/>
    </location>
</feature>
<protein>
    <recommendedName>
        <fullName evidence="2">Fe/B12 periplasmic-binding domain-containing protein</fullName>
    </recommendedName>
</protein>
<dbReference type="PANTHER" id="PTHR30535">
    <property type="entry name" value="VITAMIN B12-BINDING PROTEIN"/>
    <property type="match status" value="1"/>
</dbReference>
<evidence type="ECO:0000256" key="1">
    <source>
        <dbReference type="SAM" id="SignalP"/>
    </source>
</evidence>
<dbReference type="InterPro" id="IPR002491">
    <property type="entry name" value="ABC_transptr_periplasmic_BD"/>
</dbReference>